<dbReference type="InterPro" id="IPR000415">
    <property type="entry name" value="Nitroreductase-like"/>
</dbReference>
<evidence type="ECO:0000256" key="6">
    <source>
        <dbReference type="ARBA" id="ARBA00023242"/>
    </source>
</evidence>
<dbReference type="OrthoDB" id="4953475at2759"/>
<keyword evidence="10" id="KW-1185">Reference proteome</keyword>
<dbReference type="AlphaFoldDB" id="A0A0A1TID9"/>
<evidence type="ECO:0000256" key="4">
    <source>
        <dbReference type="ARBA" id="ARBA00022490"/>
    </source>
</evidence>
<feature type="domain" description="Nitroreductase" evidence="8">
    <location>
        <begin position="54"/>
        <end position="226"/>
    </location>
</feature>
<evidence type="ECO:0000313" key="10">
    <source>
        <dbReference type="Proteomes" id="UP000039046"/>
    </source>
</evidence>
<evidence type="ECO:0000256" key="5">
    <source>
        <dbReference type="ARBA" id="ARBA00023002"/>
    </source>
</evidence>
<dbReference type="SUPFAM" id="SSF55469">
    <property type="entry name" value="FMN-dependent nitroreductase-like"/>
    <property type="match status" value="1"/>
</dbReference>
<dbReference type="STRING" id="1531966.A0A0A1TID9"/>
<dbReference type="Pfam" id="PF00881">
    <property type="entry name" value="Nitroreductase"/>
    <property type="match status" value="1"/>
</dbReference>
<sequence>MPELSTKLRRFFGSKPTTSSLSEKQSAVKPTPTTTTPVKMSSTISAAQFLAAAKHRRSVYGLKNTSAVSDKRVQEILEEVLSFTPSSYNTQPLRIVLVTGAKHAALWDAISAAAEPVLKGAGEEVWKTMQGIFQMHKGAYGSVAFFDSANVIAESGKTHASAAHMFDEFSHHSSGMAQILVWSSLELEGLGANLQHLNAIPPVEEAIKKFLAVPEDWKLRAHLNYGDEAQPHPEVPQKLSTTETLKVVN</sequence>
<evidence type="ECO:0000256" key="3">
    <source>
        <dbReference type="ARBA" id="ARBA00007118"/>
    </source>
</evidence>
<feature type="region of interest" description="Disordered" evidence="7">
    <location>
        <begin position="228"/>
        <end position="249"/>
    </location>
</feature>
<dbReference type="Gene3D" id="3.40.109.10">
    <property type="entry name" value="NADH Oxidase"/>
    <property type="match status" value="1"/>
</dbReference>
<dbReference type="InterPro" id="IPR029479">
    <property type="entry name" value="Nitroreductase"/>
</dbReference>
<evidence type="ECO:0000259" key="8">
    <source>
        <dbReference type="Pfam" id="PF00881"/>
    </source>
</evidence>
<accession>A0A0A1TID9</accession>
<keyword evidence="6" id="KW-0539">Nucleus</keyword>
<dbReference type="PANTHER" id="PTHR43035">
    <property type="entry name" value="FATTY ACID REPRESSION MUTANT PROTEIN 2-RELATED"/>
    <property type="match status" value="1"/>
</dbReference>
<dbReference type="GO" id="GO:0005634">
    <property type="term" value="C:nucleus"/>
    <property type="evidence" value="ECO:0007669"/>
    <property type="project" value="UniProtKB-SubCell"/>
</dbReference>
<dbReference type="FunFam" id="3.40.109.10:FF:000001">
    <property type="entry name" value="Nitroreductase family"/>
    <property type="match status" value="1"/>
</dbReference>
<comment type="similarity">
    <text evidence="3">Belongs to the nitroreductase family.</text>
</comment>
<feature type="compositionally biased region" description="Polar residues" evidence="7">
    <location>
        <begin position="238"/>
        <end position="249"/>
    </location>
</feature>
<proteinExistence type="inferred from homology"/>
<comment type="subcellular location">
    <subcellularLocation>
        <location evidence="2">Cytoplasm</location>
    </subcellularLocation>
    <subcellularLocation>
        <location evidence="1">Nucleus</location>
    </subcellularLocation>
</comment>
<feature type="compositionally biased region" description="Polar residues" evidence="7">
    <location>
        <begin position="15"/>
        <end position="25"/>
    </location>
</feature>
<dbReference type="InterPro" id="IPR033877">
    <property type="entry name" value="Frm2/Hbn1"/>
</dbReference>
<organism evidence="9 10">
    <name type="scientific">[Torrubiella] hemipterigena</name>
    <dbReference type="NCBI Taxonomy" id="1531966"/>
    <lineage>
        <taxon>Eukaryota</taxon>
        <taxon>Fungi</taxon>
        <taxon>Dikarya</taxon>
        <taxon>Ascomycota</taxon>
        <taxon>Pezizomycotina</taxon>
        <taxon>Sordariomycetes</taxon>
        <taxon>Hypocreomycetidae</taxon>
        <taxon>Hypocreales</taxon>
        <taxon>Clavicipitaceae</taxon>
        <taxon>Clavicipitaceae incertae sedis</taxon>
        <taxon>'Torrubiella' clade</taxon>
    </lineage>
</organism>
<dbReference type="GO" id="GO:0005737">
    <property type="term" value="C:cytoplasm"/>
    <property type="evidence" value="ECO:0007669"/>
    <property type="project" value="UniProtKB-SubCell"/>
</dbReference>
<feature type="region of interest" description="Disordered" evidence="7">
    <location>
        <begin position="13"/>
        <end position="37"/>
    </location>
</feature>
<protein>
    <recommendedName>
        <fullName evidence="8">Nitroreductase domain-containing protein</fullName>
    </recommendedName>
</protein>
<evidence type="ECO:0000256" key="1">
    <source>
        <dbReference type="ARBA" id="ARBA00004123"/>
    </source>
</evidence>
<dbReference type="HOGENOM" id="CLU_073125_0_1_1"/>
<evidence type="ECO:0000256" key="7">
    <source>
        <dbReference type="SAM" id="MobiDB-lite"/>
    </source>
</evidence>
<name>A0A0A1TID9_9HYPO</name>
<dbReference type="Proteomes" id="UP000039046">
    <property type="component" value="Unassembled WGS sequence"/>
</dbReference>
<evidence type="ECO:0000256" key="2">
    <source>
        <dbReference type="ARBA" id="ARBA00004496"/>
    </source>
</evidence>
<dbReference type="GO" id="GO:0016491">
    <property type="term" value="F:oxidoreductase activity"/>
    <property type="evidence" value="ECO:0007669"/>
    <property type="project" value="UniProtKB-KW"/>
</dbReference>
<keyword evidence="5" id="KW-0560">Oxidoreductase</keyword>
<dbReference type="EMBL" id="CDHN01000002">
    <property type="protein sequence ID" value="CEJ89477.1"/>
    <property type="molecule type" value="Genomic_DNA"/>
</dbReference>
<dbReference type="PANTHER" id="PTHR43035:SF4">
    <property type="entry name" value="NITROREDUCTASE FAMILY PROTEIN (AFU_ORTHOLOGUE AFUA_3G03530)"/>
    <property type="match status" value="1"/>
</dbReference>
<evidence type="ECO:0000313" key="9">
    <source>
        <dbReference type="EMBL" id="CEJ89477.1"/>
    </source>
</evidence>
<gene>
    <name evidence="9" type="ORF">VHEMI05319</name>
</gene>
<dbReference type="GO" id="GO:0034599">
    <property type="term" value="P:cellular response to oxidative stress"/>
    <property type="evidence" value="ECO:0007669"/>
    <property type="project" value="InterPro"/>
</dbReference>
<reference evidence="9 10" key="1">
    <citation type="journal article" date="2015" name="Genome Announc.">
        <title>Draft Genome Sequence and Gene Annotation of the Entomopathogenic Fungus Verticillium hemipterigenum.</title>
        <authorList>
            <person name="Horn F."/>
            <person name="Habel A."/>
            <person name="Scharf D.H."/>
            <person name="Dworschak J."/>
            <person name="Brakhage A.A."/>
            <person name="Guthke R."/>
            <person name="Hertweck C."/>
            <person name="Linde J."/>
        </authorList>
    </citation>
    <scope>NUCLEOTIDE SEQUENCE [LARGE SCALE GENOMIC DNA]</scope>
</reference>
<keyword evidence="4" id="KW-0963">Cytoplasm</keyword>